<reference evidence="2 3" key="1">
    <citation type="submission" date="2024-11" db="EMBL/GenBank/DDBJ databases">
        <title>A near-complete genome assembly of Cinchona calisaya.</title>
        <authorList>
            <person name="Lian D.C."/>
            <person name="Zhao X.W."/>
            <person name="Wei L."/>
        </authorList>
    </citation>
    <scope>NUCLEOTIDE SEQUENCE [LARGE SCALE GENOMIC DNA]</scope>
    <source>
        <tissue evidence="2">Nenye</tissue>
    </source>
</reference>
<name>A0ABD2Y2Y9_9GENT</name>
<dbReference type="SMART" id="SM01037">
    <property type="entry name" value="Bet_v_1"/>
    <property type="match status" value="1"/>
</dbReference>
<comment type="caution">
    <text evidence="2">The sequence shown here is derived from an EMBL/GenBank/DDBJ whole genome shotgun (WGS) entry which is preliminary data.</text>
</comment>
<proteinExistence type="predicted"/>
<dbReference type="CDD" id="cd07816">
    <property type="entry name" value="Bet_v1-like"/>
    <property type="match status" value="1"/>
</dbReference>
<keyword evidence="3" id="KW-1185">Reference proteome</keyword>
<dbReference type="Pfam" id="PF00407">
    <property type="entry name" value="Bet_v_1"/>
    <property type="match status" value="1"/>
</dbReference>
<dbReference type="InterPro" id="IPR051761">
    <property type="entry name" value="MLP-like_ligand-binding"/>
</dbReference>
<organism evidence="2 3">
    <name type="scientific">Cinchona calisaya</name>
    <dbReference type="NCBI Taxonomy" id="153742"/>
    <lineage>
        <taxon>Eukaryota</taxon>
        <taxon>Viridiplantae</taxon>
        <taxon>Streptophyta</taxon>
        <taxon>Embryophyta</taxon>
        <taxon>Tracheophyta</taxon>
        <taxon>Spermatophyta</taxon>
        <taxon>Magnoliopsida</taxon>
        <taxon>eudicotyledons</taxon>
        <taxon>Gunneridae</taxon>
        <taxon>Pentapetalae</taxon>
        <taxon>asterids</taxon>
        <taxon>lamiids</taxon>
        <taxon>Gentianales</taxon>
        <taxon>Rubiaceae</taxon>
        <taxon>Cinchonoideae</taxon>
        <taxon>Cinchoneae</taxon>
        <taxon>Cinchona</taxon>
    </lineage>
</organism>
<dbReference type="Gene3D" id="3.30.530.20">
    <property type="match status" value="1"/>
</dbReference>
<evidence type="ECO:0000313" key="3">
    <source>
        <dbReference type="Proteomes" id="UP001630127"/>
    </source>
</evidence>
<dbReference type="InterPro" id="IPR000916">
    <property type="entry name" value="Bet_v_I/MLP"/>
</dbReference>
<sequence length="150" mass="17073">MSLTGKLVSQIEIKSDGDLFYELFRQKPHHLSNVSPDTFQGVELHEGEWGVMGSVFFSNYTLDGKEEVAKTIIEAVDEEKRSVTYKVIEGHLLESYKTLSITIQADIHGESNLVTWTIDYEKLNETIPDPNKLIDSALKVTKEIETHYLK</sequence>
<feature type="domain" description="Bet v I/Major latex protein" evidence="1">
    <location>
        <begin position="2"/>
        <end position="150"/>
    </location>
</feature>
<dbReference type="SUPFAM" id="SSF55961">
    <property type="entry name" value="Bet v1-like"/>
    <property type="match status" value="1"/>
</dbReference>
<accession>A0ABD2Y2Y9</accession>
<evidence type="ECO:0000313" key="2">
    <source>
        <dbReference type="EMBL" id="KAL3501899.1"/>
    </source>
</evidence>
<protein>
    <recommendedName>
        <fullName evidence="1">Bet v I/Major latex protein domain-containing protein</fullName>
    </recommendedName>
</protein>
<dbReference type="InterPro" id="IPR023393">
    <property type="entry name" value="START-like_dom_sf"/>
</dbReference>
<dbReference type="Proteomes" id="UP001630127">
    <property type="component" value="Unassembled WGS sequence"/>
</dbReference>
<evidence type="ECO:0000259" key="1">
    <source>
        <dbReference type="SMART" id="SM01037"/>
    </source>
</evidence>
<dbReference type="PANTHER" id="PTHR31907">
    <property type="entry name" value="MLP-LIKE PROTEIN 423"/>
    <property type="match status" value="1"/>
</dbReference>
<dbReference type="AlphaFoldDB" id="A0ABD2Y2Y9"/>
<dbReference type="EMBL" id="JBJUIK010000015">
    <property type="protein sequence ID" value="KAL3501899.1"/>
    <property type="molecule type" value="Genomic_DNA"/>
</dbReference>
<gene>
    <name evidence="2" type="ORF">ACH5RR_036348</name>
</gene>